<dbReference type="Proteomes" id="UP000451048">
    <property type="component" value="Unassembled WGS sequence"/>
</dbReference>
<sequence>MYMTRLAVHAEIIKLAHIMKVSEQQLDFLQSLAPESLRQFRFAIIELLQDQQKTRFRYLASWVSWLPNRFSVFLVKRFLDPLIVAQIAVHLSTENLYQIAKHLPADTLAAISVYLDPRLARELLVYFTTHQIKDIANILLQQRDFVTMGRFVGMLSDDVVQDVAQMIEQESDLLEIAFYIESRERIDHLVHVLPKVRIEKALLIICDPAQRLVWPKLLALMSHIGYELKRDLGDLAVKQGEKVINAIIQAAQEDQLWEDMLPVVACLSDHAQRYVANLPALRQVDIIQSIVAAADHCDLWPDMLVVVNYMQDEAREAVAKAIAQIDEEVLQHIAYASLVRSQWNVTFDVVRRMPLEKQQQCQRILDAYMQELDLETYQYLDQLMDHYQIQAPRINNI</sequence>
<accession>A0A372MQ99</accession>
<proteinExistence type="predicted"/>
<dbReference type="EMBL" id="CP031976">
    <property type="protein sequence ID" value="QHI14116.1"/>
    <property type="molecule type" value="Genomic_DNA"/>
</dbReference>
<evidence type="ECO:0000313" key="4">
    <source>
        <dbReference type="Proteomes" id="UP000463868"/>
    </source>
</evidence>
<evidence type="ECO:0000313" key="1">
    <source>
        <dbReference type="EMBL" id="NAR72205.1"/>
    </source>
</evidence>
<reference evidence="2 4" key="1">
    <citation type="submission" date="2018-08" db="EMBL/GenBank/DDBJ databases">
        <title>Analysis of the genomic diversity of Mexican Acinetobacter haemolyticus clinical isolates.</title>
        <authorList>
            <person name="Castro-Jaimes S."/>
            <person name="Cevallos M.A."/>
        </authorList>
    </citation>
    <scope>NUCLEOTIDE SEQUENCE [LARGE SCALE GENOMIC DNA]</scope>
    <source>
        <strain evidence="2 4">AN43</strain>
    </source>
</reference>
<dbReference type="AlphaFoldDB" id="A0A372MQ99"/>
<organism evidence="2 4">
    <name type="scientific">Acinetobacter haemolyticus</name>
    <dbReference type="NCBI Taxonomy" id="29430"/>
    <lineage>
        <taxon>Bacteria</taxon>
        <taxon>Pseudomonadati</taxon>
        <taxon>Pseudomonadota</taxon>
        <taxon>Gammaproteobacteria</taxon>
        <taxon>Moraxellales</taxon>
        <taxon>Moraxellaceae</taxon>
        <taxon>Acinetobacter</taxon>
    </lineage>
</organism>
<dbReference type="EMBL" id="WTTO01000003">
    <property type="protein sequence ID" value="NAR72205.1"/>
    <property type="molecule type" value="Genomic_DNA"/>
</dbReference>
<name>A0A372MQ99_ACIHA</name>
<evidence type="ECO:0000313" key="2">
    <source>
        <dbReference type="EMBL" id="QHI14116.1"/>
    </source>
</evidence>
<dbReference type="Proteomes" id="UP000463868">
    <property type="component" value="Chromosome"/>
</dbReference>
<reference evidence="1 3" key="2">
    <citation type="submission" date="2019-12" db="EMBL/GenBank/DDBJ databases">
        <title>Acinetobacter haemolyticus comparative genomics.</title>
        <authorList>
            <person name="Castro-Jaimes S."/>
            <person name="Bello-Lopez E."/>
            <person name="Velazquez-Acosta C."/>
            <person name="Volkow-Fernandez P."/>
            <person name="Lozano-Zarain P."/>
            <person name="Castillo Ramirez S."/>
            <person name="Cevallos M.A."/>
        </authorList>
    </citation>
    <scope>NUCLEOTIDE SEQUENCE [LARGE SCALE GENOMIC DNA]</scope>
    <source>
        <strain evidence="1 3">AN10</strain>
    </source>
</reference>
<gene>
    <name evidence="2" type="ORF">AhaeAN43_12470</name>
    <name evidence="1" type="ORF">GPS52_01645</name>
</gene>
<evidence type="ECO:0000313" key="3">
    <source>
        <dbReference type="Proteomes" id="UP000451048"/>
    </source>
</evidence>
<protein>
    <submittedName>
        <fullName evidence="2">Uncharacterized protein</fullName>
    </submittedName>
</protein>